<protein>
    <submittedName>
        <fullName evidence="2">Jg10875 protein</fullName>
    </submittedName>
</protein>
<dbReference type="AlphaFoldDB" id="A0A8S4RNV9"/>
<sequence length="670" mass="76632">MRFSDWATIGIYKSRDKLYELYDEKQYNQTPTFLEYVKSYSKTFKNVCRQAKSLYIKDRIVKSENKIQTTWKIVNNESGKTKSRDGNFELIINNNMVTTDTEVASTFENFFQNVPILLTDSLNSSPTAAQNLLRGNINECKVLFHFKHIDASDISKNFKLLKLKKTGDIWGMSVKVISQIIDVIAPLLAIIFNECVDLGTFPNLMKHSKLIPLFKSGNKNDINNYRPISILPALSKIFEKIILNQLLYHFNVNNLLHPEQYGFTKGRSTTDAGAKLIKHVYDAWECSQNAMGVFCDLSKAFDCVDHKTLLLKLSHYGIQNVALNLVASYLSNRTQRVCINDAKSQGSNTSMGVPQGSILGPFLFLVYINDLPYHVSGTCDIVLFADDTSLIFKTDRSKDNSDEVNRVMSHVSHWFTVNNLLLNAKKTKCVEFILPNVKKIDKNIMINGESLKIETSTVFLGVTLDNKLQWGAHIDSLAGKLSSAAYAVRKIRQITDVEIARLVYFAYFHSVMSYGILLWGKAADIETIFILQKRAVRSIYKHKSRESLREKFKEIGILTVASQYIYNNIVFVRQHISLYTQKVDINSRLTRNGHKLVSSAYRLRKVQGSFVGLSIRFYNMIPKVILDLPMHKFKEFVKTHLLERGYYTIDEFFNDKVAWKHPAPLSALTR</sequence>
<proteinExistence type="predicted"/>
<reference evidence="2" key="1">
    <citation type="submission" date="2022-03" db="EMBL/GenBank/DDBJ databases">
        <authorList>
            <person name="Lindestad O."/>
        </authorList>
    </citation>
    <scope>NUCLEOTIDE SEQUENCE</scope>
</reference>
<dbReference type="PANTHER" id="PTHR33332">
    <property type="entry name" value="REVERSE TRANSCRIPTASE DOMAIN-CONTAINING PROTEIN"/>
    <property type="match status" value="1"/>
</dbReference>
<feature type="domain" description="Reverse transcriptase" evidence="1">
    <location>
        <begin position="194"/>
        <end position="464"/>
    </location>
</feature>
<dbReference type="PROSITE" id="PS50878">
    <property type="entry name" value="RT_POL"/>
    <property type="match status" value="1"/>
</dbReference>
<name>A0A8S4RNV9_9NEOP</name>
<dbReference type="CDD" id="cd01650">
    <property type="entry name" value="RT_nLTR_like"/>
    <property type="match status" value="1"/>
</dbReference>
<dbReference type="OrthoDB" id="414730at2759"/>
<evidence type="ECO:0000313" key="2">
    <source>
        <dbReference type="EMBL" id="CAH2238592.1"/>
    </source>
</evidence>
<dbReference type="Proteomes" id="UP000838756">
    <property type="component" value="Unassembled WGS sequence"/>
</dbReference>
<evidence type="ECO:0000259" key="1">
    <source>
        <dbReference type="PROSITE" id="PS50878"/>
    </source>
</evidence>
<dbReference type="EMBL" id="CAKXAJ010025367">
    <property type="protein sequence ID" value="CAH2238592.1"/>
    <property type="molecule type" value="Genomic_DNA"/>
</dbReference>
<dbReference type="GO" id="GO:0071897">
    <property type="term" value="P:DNA biosynthetic process"/>
    <property type="evidence" value="ECO:0007669"/>
    <property type="project" value="UniProtKB-ARBA"/>
</dbReference>
<dbReference type="InterPro" id="IPR000477">
    <property type="entry name" value="RT_dom"/>
</dbReference>
<gene>
    <name evidence="2" type="primary">jg10875</name>
    <name evidence="2" type="ORF">PAEG_LOCUS15655</name>
</gene>
<dbReference type="SUPFAM" id="SSF56672">
    <property type="entry name" value="DNA/RNA polymerases"/>
    <property type="match status" value="1"/>
</dbReference>
<evidence type="ECO:0000313" key="3">
    <source>
        <dbReference type="Proteomes" id="UP000838756"/>
    </source>
</evidence>
<keyword evidence="3" id="KW-1185">Reference proteome</keyword>
<dbReference type="InterPro" id="IPR043502">
    <property type="entry name" value="DNA/RNA_pol_sf"/>
</dbReference>
<dbReference type="Pfam" id="PF00078">
    <property type="entry name" value="RVT_1"/>
    <property type="match status" value="1"/>
</dbReference>
<organism evidence="2 3">
    <name type="scientific">Pararge aegeria aegeria</name>
    <dbReference type="NCBI Taxonomy" id="348720"/>
    <lineage>
        <taxon>Eukaryota</taxon>
        <taxon>Metazoa</taxon>
        <taxon>Ecdysozoa</taxon>
        <taxon>Arthropoda</taxon>
        <taxon>Hexapoda</taxon>
        <taxon>Insecta</taxon>
        <taxon>Pterygota</taxon>
        <taxon>Neoptera</taxon>
        <taxon>Endopterygota</taxon>
        <taxon>Lepidoptera</taxon>
        <taxon>Glossata</taxon>
        <taxon>Ditrysia</taxon>
        <taxon>Papilionoidea</taxon>
        <taxon>Nymphalidae</taxon>
        <taxon>Satyrinae</taxon>
        <taxon>Satyrini</taxon>
        <taxon>Parargina</taxon>
        <taxon>Pararge</taxon>
    </lineage>
</organism>
<accession>A0A8S4RNV9</accession>
<comment type="caution">
    <text evidence="2">The sequence shown here is derived from an EMBL/GenBank/DDBJ whole genome shotgun (WGS) entry which is preliminary data.</text>
</comment>